<evidence type="ECO:0000313" key="2">
    <source>
        <dbReference type="Proteomes" id="UP000265566"/>
    </source>
</evidence>
<name>A0A396GXE6_MEDTR</name>
<evidence type="ECO:0000313" key="1">
    <source>
        <dbReference type="EMBL" id="RHN43307.1"/>
    </source>
</evidence>
<protein>
    <submittedName>
        <fullName evidence="1">Uncharacterized protein</fullName>
    </submittedName>
</protein>
<comment type="caution">
    <text evidence="1">The sequence shown here is derived from an EMBL/GenBank/DDBJ whole genome shotgun (WGS) entry which is preliminary data.</text>
</comment>
<dbReference type="EMBL" id="PSQE01000008">
    <property type="protein sequence ID" value="RHN43307.1"/>
    <property type="molecule type" value="Genomic_DNA"/>
</dbReference>
<dbReference type="Proteomes" id="UP000265566">
    <property type="component" value="Chromosome 8"/>
</dbReference>
<gene>
    <name evidence="1" type="ORF">MtrunA17_Chr8g0386381</name>
</gene>
<reference evidence="2" key="1">
    <citation type="journal article" date="2018" name="Nat. Plants">
        <title>Whole-genome landscape of Medicago truncatula symbiotic genes.</title>
        <authorList>
            <person name="Pecrix Y."/>
            <person name="Staton S.E."/>
            <person name="Sallet E."/>
            <person name="Lelandais-Briere C."/>
            <person name="Moreau S."/>
            <person name="Carrere S."/>
            <person name="Blein T."/>
            <person name="Jardinaud M.F."/>
            <person name="Latrasse D."/>
            <person name="Zouine M."/>
            <person name="Zahm M."/>
            <person name="Kreplak J."/>
            <person name="Mayjonade B."/>
            <person name="Satge C."/>
            <person name="Perez M."/>
            <person name="Cauet S."/>
            <person name="Marande W."/>
            <person name="Chantry-Darmon C."/>
            <person name="Lopez-Roques C."/>
            <person name="Bouchez O."/>
            <person name="Berard A."/>
            <person name="Debelle F."/>
            <person name="Munos S."/>
            <person name="Bendahmane A."/>
            <person name="Berges H."/>
            <person name="Niebel A."/>
            <person name="Buitink J."/>
            <person name="Frugier F."/>
            <person name="Benhamed M."/>
            <person name="Crespi M."/>
            <person name="Gouzy J."/>
            <person name="Gamas P."/>
        </authorList>
    </citation>
    <scope>NUCLEOTIDE SEQUENCE [LARGE SCALE GENOMIC DNA]</scope>
    <source>
        <strain evidence="2">cv. Jemalong A17</strain>
    </source>
</reference>
<organism evidence="1 2">
    <name type="scientific">Medicago truncatula</name>
    <name type="common">Barrel medic</name>
    <name type="synonym">Medicago tribuloides</name>
    <dbReference type="NCBI Taxonomy" id="3880"/>
    <lineage>
        <taxon>Eukaryota</taxon>
        <taxon>Viridiplantae</taxon>
        <taxon>Streptophyta</taxon>
        <taxon>Embryophyta</taxon>
        <taxon>Tracheophyta</taxon>
        <taxon>Spermatophyta</taxon>
        <taxon>Magnoliopsida</taxon>
        <taxon>eudicotyledons</taxon>
        <taxon>Gunneridae</taxon>
        <taxon>Pentapetalae</taxon>
        <taxon>rosids</taxon>
        <taxon>fabids</taxon>
        <taxon>Fabales</taxon>
        <taxon>Fabaceae</taxon>
        <taxon>Papilionoideae</taxon>
        <taxon>50 kb inversion clade</taxon>
        <taxon>NPAAA clade</taxon>
        <taxon>Hologalegina</taxon>
        <taxon>IRL clade</taxon>
        <taxon>Trifolieae</taxon>
        <taxon>Medicago</taxon>
    </lineage>
</organism>
<proteinExistence type="predicted"/>
<sequence length="85" mass="9263">MTLGDFLLLFPDSLCNGAWSVSLVTGPPSLCCNSAMTSLDLVLLHLEAISQDMEFISLCSDPASRFEARQGMLGSFFLLDLFELV</sequence>
<dbReference type="Gramene" id="rna49857">
    <property type="protein sequence ID" value="RHN43307.1"/>
    <property type="gene ID" value="gene49857"/>
</dbReference>
<dbReference type="AlphaFoldDB" id="A0A396GXE6"/>
<accession>A0A396GXE6</accession>